<dbReference type="Gene3D" id="1.10.246.190">
    <property type="entry name" value="Autophagy protein Apg5, helix rich domain"/>
    <property type="match status" value="1"/>
</dbReference>
<dbReference type="Gene3D" id="3.10.20.620">
    <property type="match status" value="1"/>
</dbReference>
<dbReference type="AlphaFoldDB" id="A0A0R3S8D8"/>
<sequence length="353" mass="39888">MQSGDAVAHKIWNGSIFTAFRLADNERLGDGSNTPPPFYLQVPRITYFTLVLEKVIRSLQNFVKSGSTENDEEISTTKPEPHNQYWLSHNGIPLRWHYPVGVLFDLYSSSAVLPWEITIHFKDYPSNVLLAPPVNRAAVEAFFVATLKEADQLKHRGRGGSGPVFDDIQSEEKCQLLNGFTQHRFDLFWSINKRFMQGAPIQSKAVAPGNAHISKDGDKGDGQCTQIVTEDAATLMTSIGAMKAFRHCPFRLYFSPLNLNTVSPTKGFIQTLISPFNESDSTPVTFSDIIIALFGRIRAKNFHPEVIRILFLVEFTFKVHGVEIPPETPAQWMCEWMAYPDNFVHIVARKREE</sequence>
<dbReference type="InterPro" id="IPR048940">
    <property type="entry name" value="ATG5_HBR"/>
</dbReference>
<dbReference type="PANTHER" id="PTHR13040:SF2">
    <property type="entry name" value="AUTOPHAGY PROTEIN 5"/>
    <property type="match status" value="1"/>
</dbReference>
<dbReference type="InterPro" id="IPR048318">
    <property type="entry name" value="ATG5_UblB"/>
</dbReference>
<reference evidence="12" key="1">
    <citation type="submission" date="2017-02" db="UniProtKB">
        <authorList>
            <consortium name="WormBaseParasite"/>
        </authorList>
    </citation>
    <scope>IDENTIFICATION</scope>
</reference>
<dbReference type="Pfam" id="PF20637">
    <property type="entry name" value="ATG5_HBR"/>
    <property type="match status" value="1"/>
</dbReference>
<comment type="subunit">
    <text evidence="6">Conjugated with ATG12.</text>
</comment>
<evidence type="ECO:0000313" key="12">
    <source>
        <dbReference type="WBParaSite" id="HDID_0000040101-mRNA-1"/>
    </source>
</evidence>
<evidence type="ECO:0000256" key="2">
    <source>
        <dbReference type="ARBA" id="ARBA00006910"/>
    </source>
</evidence>
<organism evidence="12">
    <name type="scientific">Hymenolepis diminuta</name>
    <name type="common">Rat tapeworm</name>
    <dbReference type="NCBI Taxonomy" id="6216"/>
    <lineage>
        <taxon>Eukaryota</taxon>
        <taxon>Metazoa</taxon>
        <taxon>Spiralia</taxon>
        <taxon>Lophotrochozoa</taxon>
        <taxon>Platyhelminthes</taxon>
        <taxon>Cestoda</taxon>
        <taxon>Eucestoda</taxon>
        <taxon>Cyclophyllidea</taxon>
        <taxon>Hymenolepididae</taxon>
        <taxon>Hymenolepis</taxon>
    </lineage>
</organism>
<evidence type="ECO:0000313" key="10">
    <source>
        <dbReference type="EMBL" id="VDL15935.1"/>
    </source>
</evidence>
<evidence type="ECO:0000256" key="5">
    <source>
        <dbReference type="ARBA" id="ARBA00023006"/>
    </source>
</evidence>
<dbReference type="PANTHER" id="PTHR13040">
    <property type="entry name" value="AUTOPHAGY PROTEIN 5"/>
    <property type="match status" value="1"/>
</dbReference>
<feature type="domain" description="Autophagy protein ATG5 UblA" evidence="9">
    <location>
        <begin position="11"/>
        <end position="121"/>
    </location>
</feature>
<dbReference type="GO" id="GO:0034727">
    <property type="term" value="P:piecemeal microautophagy of the nucleus"/>
    <property type="evidence" value="ECO:0007669"/>
    <property type="project" value="TreeGrafter"/>
</dbReference>
<dbReference type="GO" id="GO:0005776">
    <property type="term" value="C:autophagosome"/>
    <property type="evidence" value="ECO:0007669"/>
    <property type="project" value="TreeGrafter"/>
</dbReference>
<comment type="function">
    <text evidence="6">Involved in autophagic vesicle formation.</text>
</comment>
<feature type="domain" description="Autophagy protein ATG5 UblB" evidence="7">
    <location>
        <begin position="247"/>
        <end position="347"/>
    </location>
</feature>
<evidence type="ECO:0000256" key="4">
    <source>
        <dbReference type="ARBA" id="ARBA00022843"/>
    </source>
</evidence>
<dbReference type="GO" id="GO:0034045">
    <property type="term" value="C:phagophore assembly site membrane"/>
    <property type="evidence" value="ECO:0007669"/>
    <property type="project" value="UniProtKB-SubCell"/>
</dbReference>
<evidence type="ECO:0000259" key="7">
    <source>
        <dbReference type="Pfam" id="PF04106"/>
    </source>
</evidence>
<feature type="domain" description="Autophagy protein ATG5 alpha-helical bundle region" evidence="8">
    <location>
        <begin position="138"/>
        <end position="197"/>
    </location>
</feature>
<evidence type="ECO:0000256" key="6">
    <source>
        <dbReference type="RuleBase" id="RU361202"/>
    </source>
</evidence>
<comment type="similarity">
    <text evidence="2 6">Belongs to the ATG5 family.</text>
</comment>
<dbReference type="GO" id="GO:0061908">
    <property type="term" value="C:phagophore"/>
    <property type="evidence" value="ECO:0007669"/>
    <property type="project" value="TreeGrafter"/>
</dbReference>
<dbReference type="InterPro" id="IPR042526">
    <property type="entry name" value="Atg5_HR"/>
</dbReference>
<dbReference type="Pfam" id="PF20638">
    <property type="entry name" value="ATG5_UblA"/>
    <property type="match status" value="1"/>
</dbReference>
<protein>
    <recommendedName>
        <fullName evidence="6">Autophagy protein 5</fullName>
    </recommendedName>
</protein>
<dbReference type="GO" id="GO:0006995">
    <property type="term" value="P:cellular response to nitrogen starvation"/>
    <property type="evidence" value="ECO:0007669"/>
    <property type="project" value="TreeGrafter"/>
</dbReference>
<accession>A0A0R3S8D8</accession>
<keyword evidence="5 6" id="KW-0072">Autophagy</keyword>
<evidence type="ECO:0000256" key="3">
    <source>
        <dbReference type="ARBA" id="ARBA00022499"/>
    </source>
</evidence>
<evidence type="ECO:0000259" key="8">
    <source>
        <dbReference type="Pfam" id="PF20637"/>
    </source>
</evidence>
<dbReference type="Proteomes" id="UP000274504">
    <property type="component" value="Unassembled WGS sequence"/>
</dbReference>
<dbReference type="GO" id="GO:0034274">
    <property type="term" value="C:Atg12-Atg5-Atg16 complex"/>
    <property type="evidence" value="ECO:0007669"/>
    <property type="project" value="TreeGrafter"/>
</dbReference>
<evidence type="ECO:0000259" key="9">
    <source>
        <dbReference type="Pfam" id="PF20638"/>
    </source>
</evidence>
<comment type="subcellular location">
    <subcellularLocation>
        <location evidence="1 6">Preautophagosomal structure membrane</location>
        <topology evidence="1 6">Peripheral membrane protein</topology>
    </subcellularLocation>
</comment>
<dbReference type="GO" id="GO:0019776">
    <property type="term" value="F:Atg8-family ligase activity"/>
    <property type="evidence" value="ECO:0007669"/>
    <property type="project" value="TreeGrafter"/>
</dbReference>
<dbReference type="InterPro" id="IPR007239">
    <property type="entry name" value="Atg5"/>
</dbReference>
<gene>
    <name evidence="10" type="ORF">HDID_LOCUS402</name>
</gene>
<keyword evidence="3 6" id="KW-1017">Isopeptide bond</keyword>
<dbReference type="InterPro" id="IPR048939">
    <property type="entry name" value="ATG5_UblA"/>
</dbReference>
<dbReference type="GO" id="GO:0007033">
    <property type="term" value="P:vacuole organization"/>
    <property type="evidence" value="ECO:0007669"/>
    <property type="project" value="UniProtKB-ARBA"/>
</dbReference>
<dbReference type="WBParaSite" id="HDID_0000040101-mRNA-1">
    <property type="protein sequence ID" value="HDID_0000040101-mRNA-1"/>
    <property type="gene ID" value="HDID_0000040101"/>
</dbReference>
<dbReference type="STRING" id="6216.A0A0R3S8D8"/>
<proteinExistence type="inferred from homology"/>
<dbReference type="InterPro" id="IPR042527">
    <property type="entry name" value="Atg5_UblA_dom_sf"/>
</dbReference>
<evidence type="ECO:0000256" key="1">
    <source>
        <dbReference type="ARBA" id="ARBA00004623"/>
    </source>
</evidence>
<dbReference type="Pfam" id="PF04106">
    <property type="entry name" value="ATG5_UblB"/>
    <property type="match status" value="1"/>
</dbReference>
<dbReference type="GO" id="GO:0000422">
    <property type="term" value="P:autophagy of mitochondrion"/>
    <property type="evidence" value="ECO:0007669"/>
    <property type="project" value="TreeGrafter"/>
</dbReference>
<reference evidence="10 11" key="2">
    <citation type="submission" date="2018-11" db="EMBL/GenBank/DDBJ databases">
        <authorList>
            <consortium name="Pathogen Informatics"/>
        </authorList>
    </citation>
    <scope>NUCLEOTIDE SEQUENCE [LARGE SCALE GENOMIC DNA]</scope>
</reference>
<dbReference type="GO" id="GO:0044233">
    <property type="term" value="C:mitochondria-associated endoplasmic reticulum membrane contact site"/>
    <property type="evidence" value="ECO:0007669"/>
    <property type="project" value="TreeGrafter"/>
</dbReference>
<keyword evidence="6" id="KW-0472">Membrane</keyword>
<dbReference type="OrthoDB" id="272162at2759"/>
<evidence type="ECO:0000313" key="11">
    <source>
        <dbReference type="Proteomes" id="UP000274504"/>
    </source>
</evidence>
<dbReference type="Gene3D" id="3.10.20.90">
    <property type="entry name" value="Phosphatidylinositol 3-kinase Catalytic Subunit, Chain A, domain 1"/>
    <property type="match status" value="1"/>
</dbReference>
<keyword evidence="4 6" id="KW-0832">Ubl conjugation</keyword>
<name>A0A0R3S8D8_HYMDI</name>
<dbReference type="EMBL" id="UYSG01000053">
    <property type="protein sequence ID" value="VDL15935.1"/>
    <property type="molecule type" value="Genomic_DNA"/>
</dbReference>